<dbReference type="Proteomes" id="UP001165085">
    <property type="component" value="Unassembled WGS sequence"/>
</dbReference>
<feature type="region of interest" description="Disordered" evidence="2">
    <location>
        <begin position="185"/>
        <end position="316"/>
    </location>
</feature>
<comment type="caution">
    <text evidence="3">The sequence shown here is derived from an EMBL/GenBank/DDBJ whole genome shotgun (WGS) entry which is preliminary data.</text>
</comment>
<evidence type="ECO:0000313" key="4">
    <source>
        <dbReference type="Proteomes" id="UP001165085"/>
    </source>
</evidence>
<evidence type="ECO:0000256" key="1">
    <source>
        <dbReference type="SAM" id="Coils"/>
    </source>
</evidence>
<proteinExistence type="predicted"/>
<dbReference type="OrthoDB" id="10505417at2759"/>
<feature type="compositionally biased region" description="Low complexity" evidence="2">
    <location>
        <begin position="212"/>
        <end position="222"/>
    </location>
</feature>
<reference evidence="4" key="1">
    <citation type="journal article" date="2023" name="Commun. Biol.">
        <title>Genome analysis of Parmales, the sister group of diatoms, reveals the evolutionary specialization of diatoms from phago-mixotrophs to photoautotrophs.</title>
        <authorList>
            <person name="Ban H."/>
            <person name="Sato S."/>
            <person name="Yoshikawa S."/>
            <person name="Yamada K."/>
            <person name="Nakamura Y."/>
            <person name="Ichinomiya M."/>
            <person name="Sato N."/>
            <person name="Blanc-Mathieu R."/>
            <person name="Endo H."/>
            <person name="Kuwata A."/>
            <person name="Ogata H."/>
        </authorList>
    </citation>
    <scope>NUCLEOTIDE SEQUENCE [LARGE SCALE GENOMIC DNA]</scope>
    <source>
        <strain evidence="4">NIES 3701</strain>
    </source>
</reference>
<dbReference type="EMBL" id="BRXY01000593">
    <property type="protein sequence ID" value="GMI02237.1"/>
    <property type="molecule type" value="Genomic_DNA"/>
</dbReference>
<protein>
    <submittedName>
        <fullName evidence="3">Uncharacterized protein</fullName>
    </submittedName>
</protein>
<evidence type="ECO:0000313" key="3">
    <source>
        <dbReference type="EMBL" id="GMI02237.1"/>
    </source>
</evidence>
<dbReference type="AlphaFoldDB" id="A0A9W7C2W7"/>
<keyword evidence="1" id="KW-0175">Coiled coil</keyword>
<feature type="compositionally biased region" description="Pro residues" evidence="2">
    <location>
        <begin position="241"/>
        <end position="251"/>
    </location>
</feature>
<gene>
    <name evidence="3" type="ORF">TrST_g14284</name>
</gene>
<evidence type="ECO:0000256" key="2">
    <source>
        <dbReference type="SAM" id="MobiDB-lite"/>
    </source>
</evidence>
<keyword evidence="4" id="KW-1185">Reference proteome</keyword>
<feature type="coiled-coil region" evidence="1">
    <location>
        <begin position="116"/>
        <end position="156"/>
    </location>
</feature>
<organism evidence="3 4">
    <name type="scientific">Triparma strigata</name>
    <dbReference type="NCBI Taxonomy" id="1606541"/>
    <lineage>
        <taxon>Eukaryota</taxon>
        <taxon>Sar</taxon>
        <taxon>Stramenopiles</taxon>
        <taxon>Ochrophyta</taxon>
        <taxon>Bolidophyceae</taxon>
        <taxon>Parmales</taxon>
        <taxon>Triparmaceae</taxon>
        <taxon>Triparma</taxon>
    </lineage>
</organism>
<accession>A0A9W7C2W7</accession>
<sequence length="316" mass="35440">MGLAISCIEDNIFNPVESEIVPPSVHNQEERYRIACEHHQTMVAALNEAQREVDQLGTSKKKLKTKISEFVGNASEGKRKTAALERCKLHLAEALEIKAAAKFELDEALKIQAAAVEEEKEKRKVLSKYLEEQKEKQRIEEERLRAQRKLEAERAALAREEHLREMREERHTKEAILDRTLVQEVAPVHPRPPKMDPELEKFLEEAENIMVNNNNNSANSDLPPNPPKASSQNGTVTAPVSPSPPTSPVEPSPTSKVPKNLESSSPAENIVTKEKRLDPTSPEPVTWRKESISNEEASSGKIEESEEGQTEKEASQ</sequence>
<feature type="compositionally biased region" description="Basic and acidic residues" evidence="2">
    <location>
        <begin position="193"/>
        <end position="204"/>
    </location>
</feature>
<name>A0A9W7C2W7_9STRA</name>